<dbReference type="OrthoDB" id="529457at2759"/>
<dbReference type="RefSeq" id="XP_022134353.1">
    <property type="nucleotide sequence ID" value="XM_022278661.1"/>
</dbReference>
<dbReference type="InterPro" id="IPR053217">
    <property type="entry name" value="ACC_Biotin_Carrier"/>
</dbReference>
<reference evidence="4" key="1">
    <citation type="submission" date="2025-08" db="UniProtKB">
        <authorList>
            <consortium name="RefSeq"/>
        </authorList>
    </citation>
    <scope>IDENTIFICATION</scope>
    <source>
        <strain evidence="4">OHB3-1</strain>
    </source>
</reference>
<dbReference type="GeneID" id="111006634"/>
<dbReference type="Gene3D" id="2.40.50.100">
    <property type="match status" value="1"/>
</dbReference>
<gene>
    <name evidence="4" type="primary">LOC111006634</name>
</gene>
<evidence type="ECO:0000256" key="1">
    <source>
        <dbReference type="SAM" id="MobiDB-lite"/>
    </source>
</evidence>
<dbReference type="KEGG" id="mcha:111006634"/>
<keyword evidence="3" id="KW-1185">Reference proteome</keyword>
<evidence type="ECO:0000259" key="2">
    <source>
        <dbReference type="Pfam" id="PF00364"/>
    </source>
</evidence>
<name>A0A6J1C1S0_MOMCH</name>
<dbReference type="PANTHER" id="PTHR47597:SF2">
    <property type="entry name" value="LIPOYL-BINDING DOMAIN-CONTAINING PROTEIN"/>
    <property type="match status" value="1"/>
</dbReference>
<feature type="domain" description="Lipoyl-binding" evidence="2">
    <location>
        <begin position="198"/>
        <end position="271"/>
    </location>
</feature>
<protein>
    <submittedName>
        <fullName evidence="4">Uncharacterized protein LOC111006634</fullName>
    </submittedName>
</protein>
<dbReference type="CDD" id="cd06850">
    <property type="entry name" value="biotinyl_domain"/>
    <property type="match status" value="1"/>
</dbReference>
<evidence type="ECO:0000313" key="4">
    <source>
        <dbReference type="RefSeq" id="XP_022134353.1"/>
    </source>
</evidence>
<organism evidence="3 4">
    <name type="scientific">Momordica charantia</name>
    <name type="common">Bitter gourd</name>
    <name type="synonym">Balsam pear</name>
    <dbReference type="NCBI Taxonomy" id="3673"/>
    <lineage>
        <taxon>Eukaryota</taxon>
        <taxon>Viridiplantae</taxon>
        <taxon>Streptophyta</taxon>
        <taxon>Embryophyta</taxon>
        <taxon>Tracheophyta</taxon>
        <taxon>Spermatophyta</taxon>
        <taxon>Magnoliopsida</taxon>
        <taxon>eudicotyledons</taxon>
        <taxon>Gunneridae</taxon>
        <taxon>Pentapetalae</taxon>
        <taxon>rosids</taxon>
        <taxon>fabids</taxon>
        <taxon>Cucurbitales</taxon>
        <taxon>Cucurbitaceae</taxon>
        <taxon>Momordiceae</taxon>
        <taxon>Momordica</taxon>
    </lineage>
</organism>
<proteinExistence type="predicted"/>
<dbReference type="AlphaFoldDB" id="A0A6J1C1S0"/>
<dbReference type="InterPro" id="IPR011053">
    <property type="entry name" value="Single_hybrid_motif"/>
</dbReference>
<sequence>MESSATLRSFHYLAGGSRLQLIEKPCKISVSNVNTSCIQGLSVFGKPAHTPTNQKRTVVLCTKTPEVTETAKPSDSVLQSSVQKKPATNATFPNGFEALVLEVCDETEIAELKLKVGEFEMHLKRNIGVVKAPMSAISPTIPPPIPSKPMVESAPTAPAPPKSSPEKKTPFANFPFEKSSKLAALEASGSKGYILVSSPTVGTFRRGRTVKGKKQPPICKENDVIKEGQVIGYVEQFGTQLPVKTDVAGEVLQILFREGEAVGYGDPLIAILPAFHGIK</sequence>
<dbReference type="InterPro" id="IPR000089">
    <property type="entry name" value="Biotin_lipoyl"/>
</dbReference>
<evidence type="ECO:0000313" key="3">
    <source>
        <dbReference type="Proteomes" id="UP000504603"/>
    </source>
</evidence>
<dbReference type="Proteomes" id="UP000504603">
    <property type="component" value="Unplaced"/>
</dbReference>
<dbReference type="Pfam" id="PF00364">
    <property type="entry name" value="Biotin_lipoyl"/>
    <property type="match status" value="1"/>
</dbReference>
<dbReference type="SUPFAM" id="SSF51230">
    <property type="entry name" value="Single hybrid motif"/>
    <property type="match status" value="1"/>
</dbReference>
<dbReference type="PANTHER" id="PTHR47597">
    <property type="entry name" value="IS A MEMBER OF THE PF|00364 BIOTIN-REQUIRING ENZYMES FAMILY-RELATED"/>
    <property type="match status" value="1"/>
</dbReference>
<feature type="region of interest" description="Disordered" evidence="1">
    <location>
        <begin position="144"/>
        <end position="170"/>
    </location>
</feature>
<accession>A0A6J1C1S0</accession>